<dbReference type="Pfam" id="PF13412">
    <property type="entry name" value="HTH_24"/>
    <property type="match status" value="1"/>
</dbReference>
<dbReference type="InterPro" id="IPR036388">
    <property type="entry name" value="WH-like_DNA-bd_sf"/>
</dbReference>
<dbReference type="Proteomes" id="UP001596378">
    <property type="component" value="Unassembled WGS sequence"/>
</dbReference>
<organism evidence="4 5">
    <name type="scientific">Cohnella cellulosilytica</name>
    <dbReference type="NCBI Taxonomy" id="986710"/>
    <lineage>
        <taxon>Bacteria</taxon>
        <taxon>Bacillati</taxon>
        <taxon>Bacillota</taxon>
        <taxon>Bacilli</taxon>
        <taxon>Bacillales</taxon>
        <taxon>Paenibacillaceae</taxon>
        <taxon>Cohnella</taxon>
    </lineage>
</organism>
<evidence type="ECO:0000256" key="2">
    <source>
        <dbReference type="ARBA" id="ARBA00006479"/>
    </source>
</evidence>
<evidence type="ECO:0000313" key="4">
    <source>
        <dbReference type="EMBL" id="MFC7150556.1"/>
    </source>
</evidence>
<keyword evidence="5" id="KW-1185">Reference proteome</keyword>
<name>A0ABW2FEM9_9BACL</name>
<proteinExistence type="inferred from homology"/>
<dbReference type="InterPro" id="IPR000600">
    <property type="entry name" value="ROK"/>
</dbReference>
<sequence>MIKIGNQQMLREINISTLLHTIFEHGPISRVELSRKTKLSPTTVSVLIEEMIREQLVHEIGMSGSGVGRKMTLLNIRPDGGYVVGIDLSSSPQTAVLLDLNGKLIANRSMKPVVGEEACRTDLVEQIREFLRQQKISPEHIKRIGISIPGRLDDTQSVVMTSRFLQLQQFPLVRILEEALSVPVLLTNDLDAAGFAERFSGAAKGDHSIIFLLVGYGTGAGLVLNGEVYHGSNGAAGRTPFFAPYCTPILADRLKAEFPERFAALSADDTVLAYADLALEGVEPFRSQVDDMIRDLADYCGKMLQMINPQKLILGGWMINHGPLFERLVAAIHESENSPYGATPVVVLHWKECGAALGAAMLGLHEIFKQKTVQ</sequence>
<dbReference type="SUPFAM" id="SSF53067">
    <property type="entry name" value="Actin-like ATPase domain"/>
    <property type="match status" value="1"/>
</dbReference>
<evidence type="ECO:0000313" key="5">
    <source>
        <dbReference type="Proteomes" id="UP001596378"/>
    </source>
</evidence>
<evidence type="ECO:0000256" key="3">
    <source>
        <dbReference type="ARBA" id="ARBA00022629"/>
    </source>
</evidence>
<comment type="caution">
    <text evidence="4">The sequence shown here is derived from an EMBL/GenBank/DDBJ whole genome shotgun (WGS) entry which is preliminary data.</text>
</comment>
<dbReference type="SUPFAM" id="SSF46785">
    <property type="entry name" value="Winged helix' DNA-binding domain"/>
    <property type="match status" value="1"/>
</dbReference>
<keyword evidence="3" id="KW-0119">Carbohydrate metabolism</keyword>
<dbReference type="RefSeq" id="WP_378052946.1">
    <property type="nucleotide sequence ID" value="NZ_JBHMDN010000069.1"/>
</dbReference>
<evidence type="ECO:0000256" key="1">
    <source>
        <dbReference type="ARBA" id="ARBA00002486"/>
    </source>
</evidence>
<reference evidence="5" key="1">
    <citation type="journal article" date="2019" name="Int. J. Syst. Evol. Microbiol.">
        <title>The Global Catalogue of Microorganisms (GCM) 10K type strain sequencing project: providing services to taxonomists for standard genome sequencing and annotation.</title>
        <authorList>
            <consortium name="The Broad Institute Genomics Platform"/>
            <consortium name="The Broad Institute Genome Sequencing Center for Infectious Disease"/>
            <person name="Wu L."/>
            <person name="Ma J."/>
        </authorList>
    </citation>
    <scope>NUCLEOTIDE SEQUENCE [LARGE SCALE GENOMIC DNA]</scope>
    <source>
        <strain evidence="5">KCTC 12907</strain>
    </source>
</reference>
<comment type="function">
    <text evidence="1">Transcriptional repressor of xylose-utilizing enzymes.</text>
</comment>
<dbReference type="InterPro" id="IPR043129">
    <property type="entry name" value="ATPase_NBD"/>
</dbReference>
<dbReference type="InterPro" id="IPR036390">
    <property type="entry name" value="WH_DNA-bd_sf"/>
</dbReference>
<dbReference type="EMBL" id="JBHTAI010000011">
    <property type="protein sequence ID" value="MFC7150556.1"/>
    <property type="molecule type" value="Genomic_DNA"/>
</dbReference>
<comment type="similarity">
    <text evidence="2">Belongs to the ROK (NagC/XylR) family.</text>
</comment>
<dbReference type="Gene3D" id="1.10.10.10">
    <property type="entry name" value="Winged helix-like DNA-binding domain superfamily/Winged helix DNA-binding domain"/>
    <property type="match status" value="1"/>
</dbReference>
<dbReference type="PANTHER" id="PTHR18964:SF149">
    <property type="entry name" value="BIFUNCTIONAL UDP-N-ACETYLGLUCOSAMINE 2-EPIMERASE_N-ACETYLMANNOSAMINE KINASE"/>
    <property type="match status" value="1"/>
</dbReference>
<protein>
    <submittedName>
        <fullName evidence="4">ROK family protein</fullName>
    </submittedName>
</protein>
<dbReference type="Gene3D" id="3.30.420.40">
    <property type="match status" value="3"/>
</dbReference>
<gene>
    <name evidence="4" type="ORF">ACFQMJ_18650</name>
</gene>
<keyword evidence="3" id="KW-0859">Xylose metabolism</keyword>
<dbReference type="Pfam" id="PF00480">
    <property type="entry name" value="ROK"/>
    <property type="match status" value="1"/>
</dbReference>
<dbReference type="PANTHER" id="PTHR18964">
    <property type="entry name" value="ROK (REPRESSOR, ORF, KINASE) FAMILY"/>
    <property type="match status" value="1"/>
</dbReference>
<accession>A0ABW2FEM9</accession>